<keyword evidence="2" id="KW-0328">Glycosyltransferase</keyword>
<dbReference type="GO" id="GO:0016757">
    <property type="term" value="F:glycosyltransferase activity"/>
    <property type="evidence" value="ECO:0007669"/>
    <property type="project" value="UniProtKB-KW"/>
</dbReference>
<dbReference type="CDD" id="cd00761">
    <property type="entry name" value="Glyco_tranf_GTA_type"/>
    <property type="match status" value="1"/>
</dbReference>
<dbReference type="AlphaFoldDB" id="A0A0W8GAF4"/>
<comment type="caution">
    <text evidence="5">The sequence shown here is derived from an EMBL/GenBank/DDBJ whole genome shotgun (WGS) entry which is preliminary data.</text>
</comment>
<organism evidence="5">
    <name type="scientific">hydrocarbon metagenome</name>
    <dbReference type="NCBI Taxonomy" id="938273"/>
    <lineage>
        <taxon>unclassified sequences</taxon>
        <taxon>metagenomes</taxon>
        <taxon>ecological metagenomes</taxon>
    </lineage>
</organism>
<comment type="similarity">
    <text evidence="1">Belongs to the glycosyltransferase 2 family.</text>
</comment>
<dbReference type="PANTHER" id="PTHR43179:SF12">
    <property type="entry name" value="GALACTOFURANOSYLTRANSFERASE GLFT2"/>
    <property type="match status" value="1"/>
</dbReference>
<dbReference type="Pfam" id="PF00535">
    <property type="entry name" value="Glycos_transf_2"/>
    <property type="match status" value="1"/>
</dbReference>
<dbReference type="Gene3D" id="3.90.550.10">
    <property type="entry name" value="Spore Coat Polysaccharide Biosynthesis Protein SpsA, Chain A"/>
    <property type="match status" value="1"/>
</dbReference>
<evidence type="ECO:0000256" key="2">
    <source>
        <dbReference type="ARBA" id="ARBA00022676"/>
    </source>
</evidence>
<accession>A0A0W8GAF4</accession>
<dbReference type="InterPro" id="IPR029044">
    <property type="entry name" value="Nucleotide-diphossugar_trans"/>
</dbReference>
<dbReference type="InterPro" id="IPR001173">
    <property type="entry name" value="Glyco_trans_2-like"/>
</dbReference>
<evidence type="ECO:0000256" key="3">
    <source>
        <dbReference type="ARBA" id="ARBA00022679"/>
    </source>
</evidence>
<dbReference type="SUPFAM" id="SSF53448">
    <property type="entry name" value="Nucleotide-diphospho-sugar transferases"/>
    <property type="match status" value="1"/>
</dbReference>
<evidence type="ECO:0000313" key="5">
    <source>
        <dbReference type="EMBL" id="KUG30100.1"/>
    </source>
</evidence>
<evidence type="ECO:0000256" key="1">
    <source>
        <dbReference type="ARBA" id="ARBA00006739"/>
    </source>
</evidence>
<reference evidence="5" key="1">
    <citation type="journal article" date="2015" name="Proc. Natl. Acad. Sci. U.S.A.">
        <title>Networks of energetic and metabolic interactions define dynamics in microbial communities.</title>
        <authorList>
            <person name="Embree M."/>
            <person name="Liu J.K."/>
            <person name="Al-Bassam M.M."/>
            <person name="Zengler K."/>
        </authorList>
    </citation>
    <scope>NUCLEOTIDE SEQUENCE</scope>
</reference>
<name>A0A0W8GAF4_9ZZZZ</name>
<sequence>MPILPAPIRTLASALTPRLAIPADPDLWEAVAACGDADMARVYLDTATADPAHGLFRLRKAFGALIDTGDMGRVVRVLAGSPVRDFPPLLERLCAEAAFFCEPADKAMRRLERLDRTLWGHVADALRAGLLVREGDGDAAAGLYAPLVRAMPWHVNLTLTLHDLACGPRPGATPTPGDVQPGEAAVLLYTWNKAAFIRDTLDNLSRTRLGPSPVIVLDNGSSDDTPEVLRQAAALFPPGRFSVVTLPVNVGAPAARNWLLSLPEVRRAAYAAFVDDDARPPGNWLAMLLDAARANPGAGAVGCAVADIPAPHRLQSADYHLLPPETGQSLLAEVPERIFVMDTCAGKLDFGMYRYRRPALSVSGCCHLISSAAVRAAGPFDIRFTPTQFDDLERDMRSWLAGYPAVYEGRCVVHHVQTSSLARAKTRAQSAHVAGNKLKLEGALAHADIGRLCSEDYAVLWEDLRAKAAALEEARG</sequence>
<gene>
    <name evidence="5" type="ORF">ASZ90_000003</name>
</gene>
<dbReference type="EMBL" id="LNQE01000001">
    <property type="protein sequence ID" value="KUG30100.1"/>
    <property type="molecule type" value="Genomic_DNA"/>
</dbReference>
<protein>
    <submittedName>
        <fullName evidence="5">Glycosyl transferase, group 2 family protein</fullName>
    </submittedName>
</protein>
<keyword evidence="3 5" id="KW-0808">Transferase</keyword>
<dbReference type="PANTHER" id="PTHR43179">
    <property type="entry name" value="RHAMNOSYLTRANSFERASE WBBL"/>
    <property type="match status" value="1"/>
</dbReference>
<proteinExistence type="inferred from homology"/>
<evidence type="ECO:0000259" key="4">
    <source>
        <dbReference type="Pfam" id="PF00535"/>
    </source>
</evidence>
<feature type="domain" description="Glycosyltransferase 2-like" evidence="4">
    <location>
        <begin position="186"/>
        <end position="315"/>
    </location>
</feature>